<dbReference type="GO" id="GO:0016212">
    <property type="term" value="F:kynurenine-oxoglutarate transaminase activity"/>
    <property type="evidence" value="ECO:0007669"/>
    <property type="project" value="TreeGrafter"/>
</dbReference>
<keyword evidence="7" id="KW-0007">Acetylation</keyword>
<keyword evidence="6" id="KW-0663">Pyridoxal phosphate</keyword>
<keyword evidence="5" id="KW-0808">Transferase</keyword>
<dbReference type="GO" id="GO:0047804">
    <property type="term" value="F:cysteine-S-conjugate beta-lyase activity"/>
    <property type="evidence" value="ECO:0007669"/>
    <property type="project" value="UniProtKB-EC"/>
</dbReference>
<evidence type="ECO:0000256" key="10">
    <source>
        <dbReference type="ARBA" id="ARBA00049325"/>
    </source>
</evidence>
<evidence type="ECO:0000256" key="1">
    <source>
        <dbReference type="ARBA" id="ARBA00001933"/>
    </source>
</evidence>
<comment type="similarity">
    <text evidence="2">Belongs to the class-I pyridoxal-phosphate-dependent aminotransferase family.</text>
</comment>
<proteinExistence type="inferred from homology"/>
<dbReference type="AlphaFoldDB" id="A0A1B6H6H8"/>
<dbReference type="FunFam" id="3.40.640.10:FF:000024">
    <property type="entry name" value="Kynurenine--oxoglutarate transaminase 3"/>
    <property type="match status" value="1"/>
</dbReference>
<dbReference type="Gene3D" id="3.90.1150.10">
    <property type="entry name" value="Aspartate Aminotransferase, domain 1"/>
    <property type="match status" value="1"/>
</dbReference>
<evidence type="ECO:0000256" key="6">
    <source>
        <dbReference type="ARBA" id="ARBA00022898"/>
    </source>
</evidence>
<comment type="subunit">
    <text evidence="3">Homodimer.</text>
</comment>
<dbReference type="GO" id="GO:0030170">
    <property type="term" value="F:pyridoxal phosphate binding"/>
    <property type="evidence" value="ECO:0007669"/>
    <property type="project" value="InterPro"/>
</dbReference>
<dbReference type="Gene3D" id="3.40.640.10">
    <property type="entry name" value="Type I PLP-dependent aspartate aminotransferase-like (Major domain)"/>
    <property type="match status" value="1"/>
</dbReference>
<dbReference type="FunFam" id="3.90.1150.10:FF:000275">
    <property type="entry name" value="kynurenine--oxoglutarate transaminase 1"/>
    <property type="match status" value="1"/>
</dbReference>
<name>A0A1B6H6H8_9HEMI</name>
<dbReference type="EMBL" id="GECU01029077">
    <property type="protein sequence ID" value="JAS78629.1"/>
    <property type="molecule type" value="Transcribed_RNA"/>
</dbReference>
<evidence type="ECO:0000256" key="9">
    <source>
        <dbReference type="ARBA" id="ARBA00024016"/>
    </source>
</evidence>
<evidence type="ECO:0000259" key="11">
    <source>
        <dbReference type="Pfam" id="PF00155"/>
    </source>
</evidence>
<dbReference type="InterPro" id="IPR051326">
    <property type="entry name" value="Kynurenine-oxoglutarate_AT"/>
</dbReference>
<dbReference type="InterPro" id="IPR004839">
    <property type="entry name" value="Aminotransferase_I/II_large"/>
</dbReference>
<dbReference type="UniPathway" id="UPA00334">
    <property type="reaction ID" value="UER00726"/>
</dbReference>
<dbReference type="GO" id="GO:0097053">
    <property type="term" value="P:L-kynurenine catabolic process"/>
    <property type="evidence" value="ECO:0007669"/>
    <property type="project" value="UniProtKB-UniPathway"/>
</dbReference>
<sequence length="467" mass="53143">MARYKSIKEVFKFCKLFFPYHKQSLLLSEGLPCFISTKRSMSSQKFSLPERFTGSESSVWVEYIQLALEQKPLNLGQGFPDFAAPDYVTKALAEISSGENVLLHQYTRGFGHPRLVAALSKLYSQLIGRELNPQTEIIVTSGAYEALFSCIQGHTSPGDEVIIIEPFFDCYEPMVRTVGGIPVFIPLRTRKPAPGKPMMSSDWVLDPEELASKFNSKTKAIIVNTPHNPVGKVFNLEELTLIADLCKKWDVLCISDEVYEHMVYKPFKHIRMATLPDMWERTVTIGSAGKTFSVTGWKTGWAYGPAPLLRNLMIVHQNCVYTCSTPLQEAIAMGFELELTRLGQPECYFESLPRELEAKRDYMAKFLKDVGMEPTVPEGGYFMLADWTDLAKKIDLSSENDKYKDYQFTKWMSKNVKLQGIPPSAFYSEANKYLGENFVRYCFIKKDENLQKAAQILKTWKDTISKL</sequence>
<dbReference type="CDD" id="cd00609">
    <property type="entry name" value="AAT_like"/>
    <property type="match status" value="1"/>
</dbReference>
<dbReference type="FunFam" id="3.90.1150.10:FF:000021">
    <property type="entry name" value="Kynurenine--oxoglutarate transaminase 3"/>
    <property type="match status" value="1"/>
</dbReference>
<evidence type="ECO:0000313" key="13">
    <source>
        <dbReference type="EMBL" id="JAS78629.1"/>
    </source>
</evidence>
<evidence type="ECO:0000256" key="3">
    <source>
        <dbReference type="ARBA" id="ARBA00011738"/>
    </source>
</evidence>
<keyword evidence="8" id="KW-0456">Lyase</keyword>
<dbReference type="Pfam" id="PF00155">
    <property type="entry name" value="Aminotran_1_2"/>
    <property type="match status" value="1"/>
</dbReference>
<evidence type="ECO:0000313" key="12">
    <source>
        <dbReference type="EMBL" id="JAS70272.1"/>
    </source>
</evidence>
<evidence type="ECO:0000256" key="4">
    <source>
        <dbReference type="ARBA" id="ARBA00022576"/>
    </source>
</evidence>
<accession>A0A1B6H6H8</accession>
<reference evidence="12" key="1">
    <citation type="submission" date="2015-11" db="EMBL/GenBank/DDBJ databases">
        <title>De novo transcriptome assembly of four potential Pierce s Disease insect vectors from Arizona vineyards.</title>
        <authorList>
            <person name="Tassone E.E."/>
        </authorList>
    </citation>
    <scope>NUCLEOTIDE SEQUENCE</scope>
</reference>
<dbReference type="PANTHER" id="PTHR43807">
    <property type="entry name" value="FI04487P"/>
    <property type="match status" value="1"/>
</dbReference>
<dbReference type="InterPro" id="IPR015422">
    <property type="entry name" value="PyrdxlP-dep_Trfase_small"/>
</dbReference>
<dbReference type="GO" id="GO:0005739">
    <property type="term" value="C:mitochondrion"/>
    <property type="evidence" value="ECO:0007669"/>
    <property type="project" value="TreeGrafter"/>
</dbReference>
<comment type="cofactor">
    <cofactor evidence="1">
        <name>pyridoxal 5'-phosphate</name>
        <dbReference type="ChEBI" id="CHEBI:597326"/>
    </cofactor>
</comment>
<evidence type="ECO:0000256" key="2">
    <source>
        <dbReference type="ARBA" id="ARBA00007441"/>
    </source>
</evidence>
<evidence type="ECO:0000313" key="14">
    <source>
        <dbReference type="EMBL" id="JAS87925.1"/>
    </source>
</evidence>
<dbReference type="InterPro" id="IPR015421">
    <property type="entry name" value="PyrdxlP-dep_Trfase_major"/>
</dbReference>
<feature type="domain" description="Aminotransferase class I/classII large" evidence="11">
    <location>
        <begin position="72"/>
        <end position="456"/>
    </location>
</feature>
<gene>
    <name evidence="13" type="ORF">g.30656</name>
    <name evidence="14" type="ORF">g.30658</name>
    <name evidence="12" type="ORF">g.30660</name>
</gene>
<keyword evidence="4" id="KW-0032">Aminotransferase</keyword>
<evidence type="ECO:0000256" key="7">
    <source>
        <dbReference type="ARBA" id="ARBA00022990"/>
    </source>
</evidence>
<comment type="catalytic activity">
    <reaction evidence="10">
        <text>an S-substituted L-cysteine + H2O = a thiol + pyruvate + NH4(+)</text>
        <dbReference type="Rhea" id="RHEA:18121"/>
        <dbReference type="ChEBI" id="CHEBI:15361"/>
        <dbReference type="ChEBI" id="CHEBI:15377"/>
        <dbReference type="ChEBI" id="CHEBI:28938"/>
        <dbReference type="ChEBI" id="CHEBI:29256"/>
        <dbReference type="ChEBI" id="CHEBI:58717"/>
        <dbReference type="EC" id="4.4.1.13"/>
    </reaction>
    <physiologicalReaction direction="left-to-right" evidence="10">
        <dbReference type="Rhea" id="RHEA:18122"/>
    </physiologicalReaction>
</comment>
<protein>
    <recommendedName>
        <fullName evidence="11">Aminotransferase class I/classII large domain-containing protein</fullName>
    </recommendedName>
</protein>
<organism evidence="12">
    <name type="scientific">Homalodisca liturata</name>
    <dbReference type="NCBI Taxonomy" id="320908"/>
    <lineage>
        <taxon>Eukaryota</taxon>
        <taxon>Metazoa</taxon>
        <taxon>Ecdysozoa</taxon>
        <taxon>Arthropoda</taxon>
        <taxon>Hexapoda</taxon>
        <taxon>Insecta</taxon>
        <taxon>Pterygota</taxon>
        <taxon>Neoptera</taxon>
        <taxon>Paraneoptera</taxon>
        <taxon>Hemiptera</taxon>
        <taxon>Auchenorrhyncha</taxon>
        <taxon>Membracoidea</taxon>
        <taxon>Cicadellidae</taxon>
        <taxon>Cicadellinae</taxon>
        <taxon>Proconiini</taxon>
        <taxon>Homalodisca</taxon>
    </lineage>
</organism>
<comment type="pathway">
    <text evidence="9">Amino-acid degradation; L-kynurenine degradation; kynurenate from L-kynurenine: step 1/2.</text>
</comment>
<dbReference type="InterPro" id="IPR015424">
    <property type="entry name" value="PyrdxlP-dep_Trfase"/>
</dbReference>
<dbReference type="EMBL" id="GECU01019781">
    <property type="protein sequence ID" value="JAS87925.1"/>
    <property type="molecule type" value="Transcribed_RNA"/>
</dbReference>
<evidence type="ECO:0000256" key="5">
    <source>
        <dbReference type="ARBA" id="ARBA00022679"/>
    </source>
</evidence>
<dbReference type="PANTHER" id="PTHR43807:SF20">
    <property type="entry name" value="FI04487P"/>
    <property type="match status" value="1"/>
</dbReference>
<evidence type="ECO:0000256" key="8">
    <source>
        <dbReference type="ARBA" id="ARBA00023239"/>
    </source>
</evidence>
<dbReference type="SUPFAM" id="SSF53383">
    <property type="entry name" value="PLP-dependent transferases"/>
    <property type="match status" value="1"/>
</dbReference>
<dbReference type="EMBL" id="GECU01037434">
    <property type="protein sequence ID" value="JAS70272.1"/>
    <property type="molecule type" value="Transcribed_RNA"/>
</dbReference>